<name>A0A127QAK1_9BURK</name>
<sequence>MLLIAGQADVLRSYRRDWEDAYAHIRYAISQLSASSTRESIEEADLLGINDLFVHER</sequence>
<proteinExistence type="predicted"/>
<dbReference type="KEGG" id="cpra:CPter91_4737"/>
<dbReference type="AlphaFoldDB" id="A0A127QAK1"/>
<evidence type="ECO:0000313" key="1">
    <source>
        <dbReference type="EMBL" id="AMP07036.1"/>
    </source>
</evidence>
<dbReference type="EMBL" id="CP013234">
    <property type="protein sequence ID" value="AMP07036.1"/>
    <property type="molecule type" value="Genomic_DNA"/>
</dbReference>
<reference evidence="1 2" key="1">
    <citation type="submission" date="2015-11" db="EMBL/GenBank/DDBJ databases">
        <title>Exploring the genomic traits of fungus-feeding bacterial genus Collimonas.</title>
        <authorList>
            <person name="Song C."/>
            <person name="Schmidt R."/>
            <person name="de Jager V."/>
            <person name="Krzyzanowska D."/>
            <person name="Jongedijk E."/>
            <person name="Cankar K."/>
            <person name="Beekwilder J."/>
            <person name="van Veen A."/>
            <person name="de Boer W."/>
            <person name="van Veen J.A."/>
            <person name="Garbeva P."/>
        </authorList>
    </citation>
    <scope>NUCLEOTIDE SEQUENCE [LARGE SCALE GENOMIC DNA]</scope>
    <source>
        <strain evidence="1 2">Ter91</strain>
    </source>
</reference>
<dbReference type="Proteomes" id="UP000074561">
    <property type="component" value="Chromosome"/>
</dbReference>
<dbReference type="PATRIC" id="fig|279113.9.peg.4695"/>
<accession>A0A127QAK1</accession>
<evidence type="ECO:0000313" key="2">
    <source>
        <dbReference type="Proteomes" id="UP000074561"/>
    </source>
</evidence>
<protein>
    <submittedName>
        <fullName evidence="1">Uncharacterized protein</fullName>
    </submittedName>
</protein>
<gene>
    <name evidence="1" type="ORF">CPter91_4737</name>
</gene>
<organism evidence="1 2">
    <name type="scientific">Collimonas pratensis</name>
    <dbReference type="NCBI Taxonomy" id="279113"/>
    <lineage>
        <taxon>Bacteria</taxon>
        <taxon>Pseudomonadati</taxon>
        <taxon>Pseudomonadota</taxon>
        <taxon>Betaproteobacteria</taxon>
        <taxon>Burkholderiales</taxon>
        <taxon>Oxalobacteraceae</taxon>
        <taxon>Collimonas</taxon>
    </lineage>
</organism>